<keyword evidence="2" id="KW-1133">Transmembrane helix</keyword>
<evidence type="ECO:0000313" key="6">
    <source>
        <dbReference type="Proteomes" id="UP001500220"/>
    </source>
</evidence>
<feature type="transmembrane region" description="Helical" evidence="2">
    <location>
        <begin position="47"/>
        <end position="68"/>
    </location>
</feature>
<dbReference type="RefSeq" id="WP_188984248.1">
    <property type="nucleotide sequence ID" value="NZ_BAAAHC010000005.1"/>
</dbReference>
<dbReference type="Proteomes" id="UP001500220">
    <property type="component" value="Unassembled WGS sequence"/>
</dbReference>
<feature type="transmembrane region" description="Helical" evidence="2">
    <location>
        <begin position="159"/>
        <end position="180"/>
    </location>
</feature>
<name>A0A917N699_9PSEU</name>
<organism evidence="4 5">
    <name type="scientific">Saccharopolyspora thermophila</name>
    <dbReference type="NCBI Taxonomy" id="89367"/>
    <lineage>
        <taxon>Bacteria</taxon>
        <taxon>Bacillati</taxon>
        <taxon>Actinomycetota</taxon>
        <taxon>Actinomycetes</taxon>
        <taxon>Pseudonocardiales</taxon>
        <taxon>Pseudonocardiaceae</taxon>
        <taxon>Saccharopolyspora</taxon>
    </lineage>
</organism>
<reference evidence="3" key="5">
    <citation type="submission" date="2023-12" db="EMBL/GenBank/DDBJ databases">
        <authorList>
            <person name="Sun Q."/>
            <person name="Inoue M."/>
        </authorList>
    </citation>
    <scope>NUCLEOTIDE SEQUENCE</scope>
    <source>
        <strain evidence="3">JCM 10664</strain>
    </source>
</reference>
<evidence type="ECO:0000313" key="4">
    <source>
        <dbReference type="EMBL" id="GGI67986.1"/>
    </source>
</evidence>
<feature type="region of interest" description="Disordered" evidence="1">
    <location>
        <begin position="185"/>
        <end position="289"/>
    </location>
</feature>
<reference evidence="3" key="1">
    <citation type="journal article" date="2014" name="Int. J. Syst. Evol. Microbiol.">
        <title>Complete genome of a new Firmicutes species belonging to the dominant human colonic microbiota ('Ruminococcus bicirculans') reveals two chromosomes and a selective capacity to utilize plant glucans.</title>
        <authorList>
            <consortium name="NISC Comparative Sequencing Program"/>
            <person name="Wegmann U."/>
            <person name="Louis P."/>
            <person name="Goesmann A."/>
            <person name="Henrissat B."/>
            <person name="Duncan S.H."/>
            <person name="Flint H.J."/>
        </authorList>
    </citation>
    <scope>NUCLEOTIDE SEQUENCE</scope>
    <source>
        <strain evidence="3">JCM 10664</strain>
    </source>
</reference>
<feature type="region of interest" description="Disordered" evidence="1">
    <location>
        <begin position="114"/>
        <end position="151"/>
    </location>
</feature>
<keyword evidence="2" id="KW-0472">Membrane</keyword>
<feature type="compositionally biased region" description="Pro residues" evidence="1">
    <location>
        <begin position="236"/>
        <end position="245"/>
    </location>
</feature>
<feature type="region of interest" description="Disordered" evidence="1">
    <location>
        <begin position="1"/>
        <end position="24"/>
    </location>
</feature>
<keyword evidence="2" id="KW-0812">Transmembrane</keyword>
<evidence type="ECO:0000256" key="2">
    <source>
        <dbReference type="SAM" id="Phobius"/>
    </source>
</evidence>
<dbReference type="EMBL" id="BMMT01000001">
    <property type="protein sequence ID" value="GGI67986.1"/>
    <property type="molecule type" value="Genomic_DNA"/>
</dbReference>
<evidence type="ECO:0000313" key="5">
    <source>
        <dbReference type="Proteomes" id="UP000597989"/>
    </source>
</evidence>
<feature type="compositionally biased region" description="Low complexity" evidence="1">
    <location>
        <begin position="226"/>
        <end position="235"/>
    </location>
</feature>
<reference evidence="4 5" key="2">
    <citation type="journal article" date="2014" name="Int. J. Syst. Evol. Microbiol.">
        <title>Complete genome sequence of Corynebacterium casei LMG S-19264T (=DSM 44701T), isolated from a smear-ripened cheese.</title>
        <authorList>
            <consortium name="US DOE Joint Genome Institute (JGI-PGF)"/>
            <person name="Walter F."/>
            <person name="Albersmeier A."/>
            <person name="Kalinowski J."/>
            <person name="Ruckert C."/>
        </authorList>
    </citation>
    <scope>NUCLEOTIDE SEQUENCE [LARGE SCALE GENOMIC DNA]</scope>
    <source>
        <strain evidence="4 5">CGMCC 4.7206</strain>
    </source>
</reference>
<gene>
    <name evidence="3" type="ORF">GCM10009545_11360</name>
    <name evidence="4" type="ORF">GCM10011581_01130</name>
</gene>
<reference evidence="4" key="4">
    <citation type="submission" date="2020-09" db="EMBL/GenBank/DDBJ databases">
        <authorList>
            <person name="Sun Q."/>
            <person name="Zhou Y."/>
        </authorList>
    </citation>
    <scope>NUCLEOTIDE SEQUENCE</scope>
    <source>
        <strain evidence="4">CGMCC 4.7206</strain>
    </source>
</reference>
<evidence type="ECO:0000256" key="1">
    <source>
        <dbReference type="SAM" id="MobiDB-lite"/>
    </source>
</evidence>
<dbReference type="Proteomes" id="UP000597989">
    <property type="component" value="Unassembled WGS sequence"/>
</dbReference>
<keyword evidence="6" id="KW-1185">Reference proteome</keyword>
<dbReference type="AlphaFoldDB" id="A0A917N699"/>
<sequence length="289" mass="30903">MSRQGDEEEKKRDADGKSGKLDLSPPKVAGAALASVTAAFLGSRLGVAGTVVGAGLTSVVITVGGALYQRSFESAKEKAVLVAAKARKRQQRTEVIRYVSTEDKQVTRRIHLSPGMHWPGGERVVDSPDTDRGPDTDDTTRVLHPTTPSVNKRRQRVRWAMVAASCALVFALSMLVVTAFEGVTGRPLSGGGGGTTIGQVLHRDPPPQHVIPERTVVPEPTRSREPQPTQQVQPSQQPPVQPTTPTPTTTVEPTPAPTTQQTPPPESQVVEPDETTGAPWIVPHNPSDR</sequence>
<reference evidence="6" key="3">
    <citation type="journal article" date="2019" name="Int. J. Syst. Evol. Microbiol.">
        <title>The Global Catalogue of Microorganisms (GCM) 10K type strain sequencing project: providing services to taxonomists for standard genome sequencing and annotation.</title>
        <authorList>
            <consortium name="The Broad Institute Genomics Platform"/>
            <consortium name="The Broad Institute Genome Sequencing Center for Infectious Disease"/>
            <person name="Wu L."/>
            <person name="Ma J."/>
        </authorList>
    </citation>
    <scope>NUCLEOTIDE SEQUENCE [LARGE SCALE GENOMIC DNA]</scope>
    <source>
        <strain evidence="6">JCM 10664</strain>
    </source>
</reference>
<comment type="caution">
    <text evidence="4">The sequence shown here is derived from an EMBL/GenBank/DDBJ whole genome shotgun (WGS) entry which is preliminary data.</text>
</comment>
<feature type="compositionally biased region" description="Low complexity" evidence="1">
    <location>
        <begin position="246"/>
        <end position="261"/>
    </location>
</feature>
<proteinExistence type="predicted"/>
<feature type="compositionally biased region" description="Basic and acidic residues" evidence="1">
    <location>
        <begin position="123"/>
        <end position="141"/>
    </location>
</feature>
<evidence type="ECO:0000313" key="3">
    <source>
        <dbReference type="EMBL" id="GAA0511060.1"/>
    </source>
</evidence>
<dbReference type="EMBL" id="BAAAHC010000005">
    <property type="protein sequence ID" value="GAA0511060.1"/>
    <property type="molecule type" value="Genomic_DNA"/>
</dbReference>
<protein>
    <submittedName>
        <fullName evidence="4">Uncharacterized protein</fullName>
    </submittedName>
</protein>
<accession>A0A917N699</accession>
<feature type="compositionally biased region" description="Basic and acidic residues" evidence="1">
    <location>
        <begin position="1"/>
        <end position="20"/>
    </location>
</feature>